<dbReference type="Pfam" id="PF19279">
    <property type="entry name" value="YegS_C"/>
    <property type="match status" value="1"/>
</dbReference>
<dbReference type="SMART" id="SM00046">
    <property type="entry name" value="DAGKc"/>
    <property type="match status" value="1"/>
</dbReference>
<evidence type="ECO:0000256" key="3">
    <source>
        <dbReference type="ARBA" id="ARBA00022777"/>
    </source>
</evidence>
<evidence type="ECO:0000313" key="6">
    <source>
        <dbReference type="EMBL" id="GGE61405.1"/>
    </source>
</evidence>
<accession>A0A917AM06</accession>
<dbReference type="PANTHER" id="PTHR12358">
    <property type="entry name" value="SPHINGOSINE KINASE"/>
    <property type="match status" value="1"/>
</dbReference>
<dbReference type="GO" id="GO:0005524">
    <property type="term" value="F:ATP binding"/>
    <property type="evidence" value="ECO:0007669"/>
    <property type="project" value="UniProtKB-KW"/>
</dbReference>
<organism evidence="6 7">
    <name type="scientific">Actibacterium pelagium</name>
    <dbReference type="NCBI Taxonomy" id="2029103"/>
    <lineage>
        <taxon>Bacteria</taxon>
        <taxon>Pseudomonadati</taxon>
        <taxon>Pseudomonadota</taxon>
        <taxon>Alphaproteobacteria</taxon>
        <taxon>Rhodobacterales</taxon>
        <taxon>Roseobacteraceae</taxon>
        <taxon>Actibacterium</taxon>
    </lineage>
</organism>
<evidence type="ECO:0000256" key="2">
    <source>
        <dbReference type="ARBA" id="ARBA00022741"/>
    </source>
</evidence>
<dbReference type="AlphaFoldDB" id="A0A917AM06"/>
<evidence type="ECO:0000313" key="7">
    <source>
        <dbReference type="Proteomes" id="UP000606730"/>
    </source>
</evidence>
<dbReference type="GO" id="GO:0016301">
    <property type="term" value="F:kinase activity"/>
    <property type="evidence" value="ECO:0007669"/>
    <property type="project" value="UniProtKB-KW"/>
</dbReference>
<dbReference type="InterPro" id="IPR045540">
    <property type="entry name" value="YegS/DAGK_C"/>
</dbReference>
<dbReference type="EMBL" id="BMKN01000003">
    <property type="protein sequence ID" value="GGE61405.1"/>
    <property type="molecule type" value="Genomic_DNA"/>
</dbReference>
<keyword evidence="4" id="KW-0067">ATP-binding</keyword>
<comment type="caution">
    <text evidence="6">The sequence shown here is derived from an EMBL/GenBank/DDBJ whole genome shotgun (WGS) entry which is preliminary data.</text>
</comment>
<keyword evidence="1" id="KW-0808">Transferase</keyword>
<dbReference type="SUPFAM" id="SSF111331">
    <property type="entry name" value="NAD kinase/diacylglycerol kinase-like"/>
    <property type="match status" value="1"/>
</dbReference>
<evidence type="ECO:0000259" key="5">
    <source>
        <dbReference type="PROSITE" id="PS50146"/>
    </source>
</evidence>
<dbReference type="InterPro" id="IPR001206">
    <property type="entry name" value="Diacylglycerol_kinase_cat_dom"/>
</dbReference>
<reference evidence="6" key="2">
    <citation type="submission" date="2020-09" db="EMBL/GenBank/DDBJ databases">
        <authorList>
            <person name="Sun Q."/>
            <person name="Zhou Y."/>
        </authorList>
    </citation>
    <scope>NUCLEOTIDE SEQUENCE</scope>
    <source>
        <strain evidence="6">CGMCC 1.16012</strain>
    </source>
</reference>
<keyword evidence="3" id="KW-0418">Kinase</keyword>
<dbReference type="Pfam" id="PF00781">
    <property type="entry name" value="DAGK_cat"/>
    <property type="match status" value="1"/>
</dbReference>
<dbReference type="PANTHER" id="PTHR12358:SF54">
    <property type="entry name" value="SPHINGOSINE KINASE RELATED PROTEIN"/>
    <property type="match status" value="1"/>
</dbReference>
<gene>
    <name evidence="6" type="ORF">GCM10011517_31180</name>
</gene>
<keyword evidence="7" id="KW-1185">Reference proteome</keyword>
<dbReference type="Gene3D" id="2.60.200.40">
    <property type="match status" value="1"/>
</dbReference>
<dbReference type="InterPro" id="IPR017438">
    <property type="entry name" value="ATP-NAD_kinase_N"/>
</dbReference>
<name>A0A917AM06_9RHOB</name>
<dbReference type="InterPro" id="IPR016064">
    <property type="entry name" value="NAD/diacylglycerol_kinase_sf"/>
</dbReference>
<feature type="domain" description="DAGKc" evidence="5">
    <location>
        <begin position="48"/>
        <end position="176"/>
    </location>
</feature>
<dbReference type="PROSITE" id="PS50146">
    <property type="entry name" value="DAGK"/>
    <property type="match status" value="1"/>
</dbReference>
<keyword evidence="2" id="KW-0547">Nucleotide-binding</keyword>
<dbReference type="Gene3D" id="3.40.50.10330">
    <property type="entry name" value="Probable inorganic polyphosphate/atp-NAD kinase, domain 1"/>
    <property type="match status" value="1"/>
</dbReference>
<evidence type="ECO:0000256" key="4">
    <source>
        <dbReference type="ARBA" id="ARBA00022840"/>
    </source>
</evidence>
<sequence length="347" mass="37444">MFRGGQSAHTLAGFNWSDYAEKRSPRTMDKFNMGKKGLNLGKSVHSTNSNAEYLFLVNPSSGKASIQKKRDLVSKVSRHSNAITLISESEDHASQLAKDAMLEGRIVVACGGDGLQNIVAQQAIDTGGVMSVLPFGRGNDFAASMQIRSFRDTELAIKNGVVQHARYVNVEFSDYSRICLTCAGVGLLSDASLRASRLPLLKGKALYTVAALISLMKLKCHRYTLSFDDVELQKELLILVGAASECTGGGVRIAPDAKSEPDRLNVLFATSQGRTSAIKLLVKALSGKHLAHDKVESNFHERCRIACENDNYGASLVYGDGEYLGVLPASLQIGNKPLRVLVPNANA</sequence>
<dbReference type="Proteomes" id="UP000606730">
    <property type="component" value="Unassembled WGS sequence"/>
</dbReference>
<reference evidence="6" key="1">
    <citation type="journal article" date="2014" name="Int. J. Syst. Evol. Microbiol.">
        <title>Complete genome sequence of Corynebacterium casei LMG S-19264T (=DSM 44701T), isolated from a smear-ripened cheese.</title>
        <authorList>
            <consortium name="US DOE Joint Genome Institute (JGI-PGF)"/>
            <person name="Walter F."/>
            <person name="Albersmeier A."/>
            <person name="Kalinowski J."/>
            <person name="Ruckert C."/>
        </authorList>
    </citation>
    <scope>NUCLEOTIDE SEQUENCE</scope>
    <source>
        <strain evidence="6">CGMCC 1.16012</strain>
    </source>
</reference>
<evidence type="ECO:0000256" key="1">
    <source>
        <dbReference type="ARBA" id="ARBA00022679"/>
    </source>
</evidence>
<dbReference type="InterPro" id="IPR050187">
    <property type="entry name" value="Lipid_Phosphate_FormReg"/>
</dbReference>
<protein>
    <recommendedName>
        <fullName evidence="5">DAGKc domain-containing protein</fullName>
    </recommendedName>
</protein>
<proteinExistence type="predicted"/>